<evidence type="ECO:0000259" key="5">
    <source>
        <dbReference type="Pfam" id="PF12950"/>
    </source>
</evidence>
<keyword evidence="2" id="KW-0489">Methyltransferase</keyword>
<dbReference type="PANTHER" id="PTHR33841:SF1">
    <property type="entry name" value="DNA METHYLTRANSFERASE A"/>
    <property type="match status" value="1"/>
</dbReference>
<dbReference type="InterPro" id="IPR050953">
    <property type="entry name" value="N4_N6_ade-DNA_methylase"/>
</dbReference>
<comment type="catalytic activity">
    <reaction evidence="4">
        <text>a 2'-deoxyadenosine in DNA + S-adenosyl-L-methionine = an N(6)-methyl-2'-deoxyadenosine in DNA + S-adenosyl-L-homocysteine + H(+)</text>
        <dbReference type="Rhea" id="RHEA:15197"/>
        <dbReference type="Rhea" id="RHEA-COMP:12418"/>
        <dbReference type="Rhea" id="RHEA-COMP:12419"/>
        <dbReference type="ChEBI" id="CHEBI:15378"/>
        <dbReference type="ChEBI" id="CHEBI:57856"/>
        <dbReference type="ChEBI" id="CHEBI:59789"/>
        <dbReference type="ChEBI" id="CHEBI:90615"/>
        <dbReference type="ChEBI" id="CHEBI:90616"/>
        <dbReference type="EC" id="2.1.1.72"/>
    </reaction>
</comment>
<organism evidence="6 7">
    <name type="scientific">Brachyspira aalborgi</name>
    <dbReference type="NCBI Taxonomy" id="29522"/>
    <lineage>
        <taxon>Bacteria</taxon>
        <taxon>Pseudomonadati</taxon>
        <taxon>Spirochaetota</taxon>
        <taxon>Spirochaetia</taxon>
        <taxon>Brachyspirales</taxon>
        <taxon>Brachyspiraceae</taxon>
        <taxon>Brachyspira</taxon>
    </lineage>
</organism>
<proteinExistence type="predicted"/>
<dbReference type="PANTHER" id="PTHR33841">
    <property type="entry name" value="DNA METHYLTRANSFERASE YEEA-RELATED"/>
    <property type="match status" value="1"/>
</dbReference>
<dbReference type="GO" id="GO:0032259">
    <property type="term" value="P:methylation"/>
    <property type="evidence" value="ECO:0007669"/>
    <property type="project" value="UniProtKB-KW"/>
</dbReference>
<evidence type="ECO:0000256" key="1">
    <source>
        <dbReference type="ARBA" id="ARBA00011900"/>
    </source>
</evidence>
<keyword evidence="3" id="KW-0808">Transferase</keyword>
<dbReference type="AlphaFoldDB" id="A0A5C8EE31"/>
<evidence type="ECO:0000256" key="2">
    <source>
        <dbReference type="ARBA" id="ARBA00022603"/>
    </source>
</evidence>
<dbReference type="EMBL" id="SAYB01000006">
    <property type="protein sequence ID" value="TXJ36015.1"/>
    <property type="molecule type" value="Genomic_DNA"/>
</dbReference>
<evidence type="ECO:0000313" key="7">
    <source>
        <dbReference type="Proteomes" id="UP000322814"/>
    </source>
</evidence>
<evidence type="ECO:0000256" key="4">
    <source>
        <dbReference type="ARBA" id="ARBA00047942"/>
    </source>
</evidence>
<gene>
    <name evidence="6" type="ORF">EPJ78_08470</name>
</gene>
<dbReference type="Proteomes" id="UP000322814">
    <property type="component" value="Unassembled WGS sequence"/>
</dbReference>
<protein>
    <recommendedName>
        <fullName evidence="1">site-specific DNA-methyltransferase (adenine-specific)</fullName>
        <ecNumber evidence="1">2.1.1.72</ecNumber>
    </recommendedName>
</protein>
<dbReference type="EC" id="2.1.1.72" evidence="1"/>
<dbReference type="GO" id="GO:0009007">
    <property type="term" value="F:site-specific DNA-methyltransferase (adenine-specific) activity"/>
    <property type="evidence" value="ECO:0007669"/>
    <property type="project" value="UniProtKB-EC"/>
</dbReference>
<reference evidence="6 7" key="1">
    <citation type="journal article" date="1992" name="Lakartidningen">
        <title>[Penicillin V and not amoxicillin is the first choice preparation in acute otitis].</title>
        <authorList>
            <person name="Kamme C."/>
            <person name="Lundgren K."/>
            <person name="Prellner K."/>
        </authorList>
    </citation>
    <scope>NUCLEOTIDE SEQUENCE [LARGE SCALE GENOMIC DNA]</scope>
    <source>
        <strain evidence="6 7">PC4580III</strain>
    </source>
</reference>
<comment type="caution">
    <text evidence="6">The sequence shown here is derived from an EMBL/GenBank/DDBJ whole genome shotgun (WGS) entry which is preliminary data.</text>
</comment>
<accession>A0A5C8EE31</accession>
<evidence type="ECO:0000313" key="6">
    <source>
        <dbReference type="EMBL" id="TXJ36015.1"/>
    </source>
</evidence>
<dbReference type="InterPro" id="IPR025931">
    <property type="entry name" value="TaqI_C"/>
</dbReference>
<dbReference type="Pfam" id="PF12950">
    <property type="entry name" value="TaqI_C"/>
    <property type="match status" value="1"/>
</dbReference>
<sequence length="285" mass="33723">MFTSKDYGAWIILNKTEKDILEKVKKFKPLKDWNINIYRGILTGFNEAFIIDEETKNKLILEDKKSKEIIKPLLRGRDIKRYSYDFKNLYLINTHNGIKEKNILPIDINKYSAIKKHLDKYYSDLEVRQDKGITPYNLRNCAYLEDFDKPKIIYAETTISPNFYYDNENFIAEKTNFIMTGENLKYIMAVLSSKLGFYIFYNFYSEITLGDVGFQYRKSSLEEFPIPEVDKKTEKEIINLVEKIIEGKKKGIDTREFEEEIDKIVYGLYNLNENEIKIIEGESND</sequence>
<evidence type="ECO:0000256" key="3">
    <source>
        <dbReference type="ARBA" id="ARBA00022679"/>
    </source>
</evidence>
<name>A0A5C8EE31_9SPIR</name>
<feature type="domain" description="TaqI-like C-terminal specificity" evidence="5">
    <location>
        <begin position="71"/>
        <end position="226"/>
    </location>
</feature>